<dbReference type="InterPro" id="IPR012132">
    <property type="entry name" value="GMC_OxRdtase"/>
</dbReference>
<feature type="active site" description="Proton donor" evidence="2">
    <location>
        <position position="406"/>
    </location>
</feature>
<comment type="cofactor">
    <cofactor evidence="3">
        <name>FAD</name>
        <dbReference type="ChEBI" id="CHEBI:57692"/>
    </cofactor>
</comment>
<evidence type="ECO:0000256" key="2">
    <source>
        <dbReference type="PIRSR" id="PIRSR000137-1"/>
    </source>
</evidence>
<evidence type="ECO:0000256" key="1">
    <source>
        <dbReference type="ARBA" id="ARBA00010790"/>
    </source>
</evidence>
<keyword evidence="3" id="KW-0274">FAD</keyword>
<dbReference type="InterPro" id="IPR036188">
    <property type="entry name" value="FAD/NAD-bd_sf"/>
</dbReference>
<comment type="similarity">
    <text evidence="1">Belongs to the GMC oxidoreductase family.</text>
</comment>
<evidence type="ECO:0000259" key="4">
    <source>
        <dbReference type="PROSITE" id="PS00624"/>
    </source>
</evidence>
<comment type="caution">
    <text evidence="5">The sequence shown here is derived from an EMBL/GenBank/DDBJ whole genome shotgun (WGS) entry which is preliminary data.</text>
</comment>
<dbReference type="PIRSF" id="PIRSF000137">
    <property type="entry name" value="Alcohol_oxidase"/>
    <property type="match status" value="1"/>
</dbReference>
<keyword evidence="6" id="KW-1185">Reference proteome</keyword>
<dbReference type="SUPFAM" id="SSF51905">
    <property type="entry name" value="FAD/NAD(P)-binding domain"/>
    <property type="match status" value="1"/>
</dbReference>
<protein>
    <recommendedName>
        <fullName evidence="4">Glucose-methanol-choline oxidoreductase N-terminal domain-containing protein</fullName>
    </recommendedName>
</protein>
<accession>A0A8K0G6T1</accession>
<name>A0A8K0G6T1_IGNLU</name>
<dbReference type="AlphaFoldDB" id="A0A8K0G6T1"/>
<dbReference type="InterPro" id="IPR000172">
    <property type="entry name" value="GMC_OxRdtase_N"/>
</dbReference>
<evidence type="ECO:0000313" key="5">
    <source>
        <dbReference type="EMBL" id="KAF2887653.1"/>
    </source>
</evidence>
<dbReference type="Proteomes" id="UP000801492">
    <property type="component" value="Unassembled WGS sequence"/>
</dbReference>
<feature type="binding site" evidence="3">
    <location>
        <position position="126"/>
    </location>
    <ligand>
        <name>FAD</name>
        <dbReference type="ChEBI" id="CHEBI:57692"/>
    </ligand>
</feature>
<sequence length="473" mass="53125">MVYVRGNPDDYNRWAAQGNPGWSYEEVLPYFLKSEDANIPLSDPNYHGTGGYQSTESFYTTELGNAFIQAGQELGYPLTDYNSPQQIGFSPFQATTRFGRRASTATSFLQPVLNRENLDVLTGARVTRILIDPHTNRAYGVEYNRNDKKMTVRANKEVILCAGALQSPHLLMLSGVGPKEQLVKHGIKTLQDLPVGQTLYDHVAVFNFVFSTNVSMPSLPDLFNYDELLRWYKTGQGPLSAPISSEAVAFLKSNHPNPLDGTSPDFEIVFVRQSLISDNGAVGRRILRIKQEYYQKMYGPLEGMPSISMIPILLHPKSVGCMKLKSADPYDDPLFYANYFSDPENYDIRIMIEAIRFMLRLTETEAFRKYDIRLISDPVLGCEHLEYNSDEYWYCALQFLAGSAYHQTSTCKMGPKHDEKAVVNHELKVYGVGNLRVIDNSVIPVTLAAHTNAPAILIGEVGSDMVKKDWGVL</sequence>
<dbReference type="PANTHER" id="PTHR11552:SF208">
    <property type="entry name" value="RE36204P-RELATED"/>
    <property type="match status" value="1"/>
</dbReference>
<dbReference type="GO" id="GO:0016614">
    <property type="term" value="F:oxidoreductase activity, acting on CH-OH group of donors"/>
    <property type="evidence" value="ECO:0007669"/>
    <property type="project" value="InterPro"/>
</dbReference>
<dbReference type="Pfam" id="PF00732">
    <property type="entry name" value="GMC_oxred_N"/>
    <property type="match status" value="1"/>
</dbReference>
<feature type="active site" description="Proton acceptor" evidence="2">
    <location>
        <position position="450"/>
    </location>
</feature>
<reference evidence="5" key="1">
    <citation type="submission" date="2019-08" db="EMBL/GenBank/DDBJ databases">
        <title>The genome of the North American firefly Photinus pyralis.</title>
        <authorList>
            <consortium name="Photinus pyralis genome working group"/>
            <person name="Fallon T.R."/>
            <person name="Sander Lower S.E."/>
            <person name="Weng J.-K."/>
        </authorList>
    </citation>
    <scope>NUCLEOTIDE SEQUENCE</scope>
    <source>
        <strain evidence="5">TRF0915ILg1</strain>
        <tissue evidence="5">Whole body</tissue>
    </source>
</reference>
<organism evidence="5 6">
    <name type="scientific">Ignelater luminosus</name>
    <name type="common">Cucubano</name>
    <name type="synonym">Pyrophorus luminosus</name>
    <dbReference type="NCBI Taxonomy" id="2038154"/>
    <lineage>
        <taxon>Eukaryota</taxon>
        <taxon>Metazoa</taxon>
        <taxon>Ecdysozoa</taxon>
        <taxon>Arthropoda</taxon>
        <taxon>Hexapoda</taxon>
        <taxon>Insecta</taxon>
        <taxon>Pterygota</taxon>
        <taxon>Neoptera</taxon>
        <taxon>Endopterygota</taxon>
        <taxon>Coleoptera</taxon>
        <taxon>Polyphaga</taxon>
        <taxon>Elateriformia</taxon>
        <taxon>Elateroidea</taxon>
        <taxon>Elateridae</taxon>
        <taxon>Agrypninae</taxon>
        <taxon>Pyrophorini</taxon>
        <taxon>Ignelater</taxon>
    </lineage>
</organism>
<keyword evidence="3" id="KW-0285">Flavoprotein</keyword>
<evidence type="ECO:0000313" key="6">
    <source>
        <dbReference type="Proteomes" id="UP000801492"/>
    </source>
</evidence>
<dbReference type="Pfam" id="PF05199">
    <property type="entry name" value="GMC_oxred_C"/>
    <property type="match status" value="1"/>
</dbReference>
<dbReference type="SUPFAM" id="SSF54373">
    <property type="entry name" value="FAD-linked reductases, C-terminal domain"/>
    <property type="match status" value="1"/>
</dbReference>
<feature type="domain" description="Glucose-methanol-choline oxidoreductase N-terminal" evidence="4">
    <location>
        <begin position="163"/>
        <end position="177"/>
    </location>
</feature>
<dbReference type="PROSITE" id="PS00624">
    <property type="entry name" value="GMC_OXRED_2"/>
    <property type="match status" value="1"/>
</dbReference>
<dbReference type="EMBL" id="VTPC01082397">
    <property type="protein sequence ID" value="KAF2887653.1"/>
    <property type="molecule type" value="Genomic_DNA"/>
</dbReference>
<proteinExistence type="inferred from homology"/>
<dbReference type="GO" id="GO:0050660">
    <property type="term" value="F:flavin adenine dinucleotide binding"/>
    <property type="evidence" value="ECO:0007669"/>
    <property type="project" value="InterPro"/>
</dbReference>
<dbReference type="OrthoDB" id="269227at2759"/>
<dbReference type="Gene3D" id="3.30.560.10">
    <property type="entry name" value="Glucose Oxidase, domain 3"/>
    <property type="match status" value="1"/>
</dbReference>
<evidence type="ECO:0000256" key="3">
    <source>
        <dbReference type="PIRSR" id="PIRSR000137-2"/>
    </source>
</evidence>
<gene>
    <name evidence="5" type="ORF">ILUMI_18520</name>
</gene>
<dbReference type="PANTHER" id="PTHR11552">
    <property type="entry name" value="GLUCOSE-METHANOL-CHOLINE GMC OXIDOREDUCTASE"/>
    <property type="match status" value="1"/>
</dbReference>
<dbReference type="Gene3D" id="3.50.50.60">
    <property type="entry name" value="FAD/NAD(P)-binding domain"/>
    <property type="match status" value="1"/>
</dbReference>
<dbReference type="InterPro" id="IPR007867">
    <property type="entry name" value="GMC_OxRtase_C"/>
</dbReference>